<keyword evidence="7" id="KW-0282">Flagellum</keyword>
<evidence type="ECO:0000313" key="7">
    <source>
        <dbReference type="EMBL" id="KFD21001.1"/>
    </source>
</evidence>
<keyword evidence="8" id="KW-1185">Reference proteome</keyword>
<dbReference type="AlphaFoldDB" id="A0A085JKK5"/>
<comment type="caution">
    <text evidence="7">The sequence shown here is derived from an EMBL/GenBank/DDBJ whole genome shotgun (WGS) entry which is preliminary data.</text>
</comment>
<protein>
    <submittedName>
        <fullName evidence="7">FlgL family flagellar hook-associated protein</fullName>
    </submittedName>
</protein>
<evidence type="ECO:0000256" key="1">
    <source>
        <dbReference type="ARBA" id="ARBA00004365"/>
    </source>
</evidence>
<reference evidence="7 8" key="1">
    <citation type="submission" date="2014-05" db="EMBL/GenBank/DDBJ databases">
        <title>ATOL: Assembling a taxonomically balanced genome-scale reconstruction of the evolutionary history of the Enterobacteriaceae.</title>
        <authorList>
            <person name="Plunkett G.III."/>
            <person name="Neeno-Eckwall E.C."/>
            <person name="Glasner J.D."/>
            <person name="Perna N.T."/>
        </authorList>
    </citation>
    <scope>NUCLEOTIDE SEQUENCE [LARGE SCALE GENOMIC DNA]</scope>
    <source>
        <strain evidence="7 8">ATCC 33301</strain>
    </source>
</reference>
<dbReference type="Proteomes" id="UP000028602">
    <property type="component" value="Unassembled WGS sequence"/>
</dbReference>
<evidence type="ECO:0000256" key="4">
    <source>
        <dbReference type="ARBA" id="ARBA00022525"/>
    </source>
</evidence>
<dbReference type="InterPro" id="IPR001492">
    <property type="entry name" value="Flagellin"/>
</dbReference>
<keyword evidence="7" id="KW-0969">Cilium</keyword>
<keyword evidence="7" id="KW-0966">Cell projection</keyword>
<dbReference type="OrthoDB" id="9768249at2"/>
<dbReference type="eggNOG" id="COG1344">
    <property type="taxonomic scope" value="Bacteria"/>
</dbReference>
<accession>A0A085JKK5</accession>
<evidence type="ECO:0000256" key="3">
    <source>
        <dbReference type="ARBA" id="ARBA00005709"/>
    </source>
</evidence>
<feature type="domain" description="Flagellin N-terminal" evidence="6">
    <location>
        <begin position="3"/>
        <end position="140"/>
    </location>
</feature>
<sequence length="303" mass="32677">MRISSLSQPQWMLSALENGNSQIQKLSDQLSTQQKQSLPSEDPLNASRTAALQQQQAVTAQYQQNITAVTGSLTSQETLLTSINNQVLALQDQFRSMNNASHTGAENPGYAAQIGSLTDGIVSLLNSQDANGHYLFAGTNNTQPPVVKVDGQYQWQGNNQTQSVQVGQQQWIAGNTDAGTLFSSGEDAMGFLNQLTTLQTSLTQTGSNATPDSGTLGELIRQSSDISDRVSSAVSSIGSRQNQLTRLTNVYTDLTTANSGVLSSLQSTDTAQTTLQLQSWLQTVEYSSKAYSLMNQFSLFDEM</sequence>
<dbReference type="InterPro" id="IPR001029">
    <property type="entry name" value="Flagellin_N"/>
</dbReference>
<keyword evidence="5" id="KW-0975">Bacterial flagellum</keyword>
<evidence type="ECO:0000256" key="5">
    <source>
        <dbReference type="ARBA" id="ARBA00023143"/>
    </source>
</evidence>
<dbReference type="SUPFAM" id="SSF64518">
    <property type="entry name" value="Phase 1 flagellin"/>
    <property type="match status" value="1"/>
</dbReference>
<comment type="subcellular location">
    <subcellularLocation>
        <location evidence="1">Bacterial flagellum</location>
    </subcellularLocation>
    <subcellularLocation>
        <location evidence="2">Secreted</location>
    </subcellularLocation>
</comment>
<organism evidence="7 8">
    <name type="scientific">Tatumella ptyseos ATCC 33301</name>
    <dbReference type="NCBI Taxonomy" id="1005995"/>
    <lineage>
        <taxon>Bacteria</taxon>
        <taxon>Pseudomonadati</taxon>
        <taxon>Pseudomonadota</taxon>
        <taxon>Gammaproteobacteria</taxon>
        <taxon>Enterobacterales</taxon>
        <taxon>Erwiniaceae</taxon>
        <taxon>Tatumella</taxon>
    </lineage>
</organism>
<comment type="similarity">
    <text evidence="3">Belongs to the bacterial flagellin family.</text>
</comment>
<dbReference type="PANTHER" id="PTHR42792:SF1">
    <property type="entry name" value="FLAGELLAR HOOK-ASSOCIATED PROTEIN 3"/>
    <property type="match status" value="1"/>
</dbReference>
<dbReference type="GO" id="GO:0009288">
    <property type="term" value="C:bacterial-type flagellum"/>
    <property type="evidence" value="ECO:0007669"/>
    <property type="project" value="UniProtKB-SubCell"/>
</dbReference>
<dbReference type="Gene3D" id="1.20.1330.10">
    <property type="entry name" value="f41 fragment of flagellin, N-terminal domain"/>
    <property type="match status" value="1"/>
</dbReference>
<dbReference type="RefSeq" id="WP_029990529.1">
    <property type="nucleotide sequence ID" value="NZ_ATMJ01000027.1"/>
</dbReference>
<evidence type="ECO:0000256" key="2">
    <source>
        <dbReference type="ARBA" id="ARBA00004613"/>
    </source>
</evidence>
<gene>
    <name evidence="7" type="primary">flgL</name>
    <name evidence="7" type="ORF">GTPT_0940</name>
</gene>
<keyword evidence="4" id="KW-0964">Secreted</keyword>
<evidence type="ECO:0000259" key="6">
    <source>
        <dbReference type="Pfam" id="PF00669"/>
    </source>
</evidence>
<dbReference type="PANTHER" id="PTHR42792">
    <property type="entry name" value="FLAGELLIN"/>
    <property type="match status" value="1"/>
</dbReference>
<dbReference type="EMBL" id="JMPR01000018">
    <property type="protein sequence ID" value="KFD21001.1"/>
    <property type="molecule type" value="Genomic_DNA"/>
</dbReference>
<dbReference type="GO" id="GO:0005576">
    <property type="term" value="C:extracellular region"/>
    <property type="evidence" value="ECO:0007669"/>
    <property type="project" value="UniProtKB-SubCell"/>
</dbReference>
<dbReference type="Pfam" id="PF00669">
    <property type="entry name" value="Flagellin_N"/>
    <property type="match status" value="1"/>
</dbReference>
<name>A0A085JKK5_9GAMM</name>
<dbReference type="GO" id="GO:0005198">
    <property type="term" value="F:structural molecule activity"/>
    <property type="evidence" value="ECO:0007669"/>
    <property type="project" value="InterPro"/>
</dbReference>
<proteinExistence type="inferred from homology"/>
<evidence type="ECO:0000313" key="8">
    <source>
        <dbReference type="Proteomes" id="UP000028602"/>
    </source>
</evidence>